<evidence type="ECO:0000313" key="2">
    <source>
        <dbReference type="Proteomes" id="UP001500506"/>
    </source>
</evidence>
<protein>
    <submittedName>
        <fullName evidence="1">Uncharacterized protein</fullName>
    </submittedName>
</protein>
<sequence>MIVRAATDTHTQYARQRCCSEIGIDRVAVDSVIGVQPTPGPHEARQARFALMNLRAGEHVGKPRRPALE</sequence>
<accession>A0ABP4X8D9</accession>
<dbReference type="EMBL" id="BAAANH010000010">
    <property type="protein sequence ID" value="GAA1771997.1"/>
    <property type="molecule type" value="Genomic_DNA"/>
</dbReference>
<keyword evidence="2" id="KW-1185">Reference proteome</keyword>
<dbReference type="Proteomes" id="UP001500506">
    <property type="component" value="Unassembled WGS sequence"/>
</dbReference>
<comment type="caution">
    <text evidence="1">The sequence shown here is derived from an EMBL/GenBank/DDBJ whole genome shotgun (WGS) entry which is preliminary data.</text>
</comment>
<proteinExistence type="predicted"/>
<gene>
    <name evidence="1" type="ORF">GCM10009747_37170</name>
</gene>
<evidence type="ECO:0000313" key="1">
    <source>
        <dbReference type="EMBL" id="GAA1771997.1"/>
    </source>
</evidence>
<name>A0ABP4X8D9_9MICO</name>
<reference evidence="2" key="1">
    <citation type="journal article" date="2019" name="Int. J. Syst. Evol. Microbiol.">
        <title>The Global Catalogue of Microorganisms (GCM) 10K type strain sequencing project: providing services to taxonomists for standard genome sequencing and annotation.</title>
        <authorList>
            <consortium name="The Broad Institute Genomics Platform"/>
            <consortium name="The Broad Institute Genome Sequencing Center for Infectious Disease"/>
            <person name="Wu L."/>
            <person name="Ma J."/>
        </authorList>
    </citation>
    <scope>NUCLEOTIDE SEQUENCE [LARGE SCALE GENOMIC DNA]</scope>
    <source>
        <strain evidence="2">JCM 14319</strain>
    </source>
</reference>
<organism evidence="1 2">
    <name type="scientific">Agromyces humatus</name>
    <dbReference type="NCBI Taxonomy" id="279573"/>
    <lineage>
        <taxon>Bacteria</taxon>
        <taxon>Bacillati</taxon>
        <taxon>Actinomycetota</taxon>
        <taxon>Actinomycetes</taxon>
        <taxon>Micrococcales</taxon>
        <taxon>Microbacteriaceae</taxon>
        <taxon>Agromyces</taxon>
    </lineage>
</organism>